<accession>A0AA91VAR9</accession>
<protein>
    <submittedName>
        <fullName evidence="1">Uncharacterized protein</fullName>
    </submittedName>
</protein>
<evidence type="ECO:0000313" key="1">
    <source>
        <dbReference type="EMBL" id="PED81561.1"/>
    </source>
</evidence>
<name>A0AA91VAR9_9BACI</name>
<reference evidence="1 2" key="1">
    <citation type="submission" date="2017-09" db="EMBL/GenBank/DDBJ databases">
        <title>Large-scale bioinformatics analysis of Bacillus genomes uncovers conserved roles of natural products in bacterial physiology.</title>
        <authorList>
            <consortium name="Agbiome Team Llc"/>
            <person name="Bleich R.M."/>
            <person name="Grubbs K.J."/>
            <person name="Santa Maria K.C."/>
            <person name="Allen S.E."/>
            <person name="Farag S."/>
            <person name="Shank E.A."/>
            <person name="Bowers A."/>
        </authorList>
    </citation>
    <scope>NUCLEOTIDE SEQUENCE [LARGE SCALE GENOMIC DNA]</scope>
    <source>
        <strain evidence="1 2">AFS092012</strain>
    </source>
</reference>
<proteinExistence type="predicted"/>
<organism evidence="1 2">
    <name type="scientific">Bacillus pseudomycoides</name>
    <dbReference type="NCBI Taxonomy" id="64104"/>
    <lineage>
        <taxon>Bacteria</taxon>
        <taxon>Bacillati</taxon>
        <taxon>Bacillota</taxon>
        <taxon>Bacilli</taxon>
        <taxon>Bacillales</taxon>
        <taxon>Bacillaceae</taxon>
        <taxon>Bacillus</taxon>
        <taxon>Bacillus cereus group</taxon>
    </lineage>
</organism>
<comment type="caution">
    <text evidence="1">The sequence shown here is derived from an EMBL/GenBank/DDBJ whole genome shotgun (WGS) entry which is preliminary data.</text>
</comment>
<gene>
    <name evidence="1" type="ORF">CON65_16625</name>
</gene>
<dbReference type="EMBL" id="NVOR01000060">
    <property type="protein sequence ID" value="PED81561.1"/>
    <property type="molecule type" value="Genomic_DNA"/>
</dbReference>
<evidence type="ECO:0000313" key="2">
    <source>
        <dbReference type="Proteomes" id="UP000221020"/>
    </source>
</evidence>
<dbReference type="Proteomes" id="UP000221020">
    <property type="component" value="Unassembled WGS sequence"/>
</dbReference>
<dbReference type="AlphaFoldDB" id="A0AA91VAR9"/>
<sequence length="70" mass="7759">MIWRLVGIIGILLIGYLLSNKKRVTALRIVFGGLRGMAPTRLSDIAKFGLKSIITKALAKRCNCRDVCIK</sequence>